<organism evidence="2 3">
    <name type="scientific">Kitasatospora phosalacinea</name>
    <dbReference type="NCBI Taxonomy" id="2065"/>
    <lineage>
        <taxon>Bacteria</taxon>
        <taxon>Bacillati</taxon>
        <taxon>Actinomycetota</taxon>
        <taxon>Actinomycetes</taxon>
        <taxon>Kitasatosporales</taxon>
        <taxon>Streptomycetaceae</taxon>
        <taxon>Kitasatospora</taxon>
    </lineage>
</organism>
<gene>
    <name evidence="2" type="ORF">Kpho02_51190</name>
</gene>
<dbReference type="Proteomes" id="UP001165041">
    <property type="component" value="Unassembled WGS sequence"/>
</dbReference>
<evidence type="ECO:0000313" key="2">
    <source>
        <dbReference type="EMBL" id="GLW72820.1"/>
    </source>
</evidence>
<comment type="caution">
    <text evidence="2">The sequence shown here is derived from an EMBL/GenBank/DDBJ whole genome shotgun (WGS) entry which is preliminary data.</text>
</comment>
<dbReference type="GO" id="GO:0003677">
    <property type="term" value="F:DNA binding"/>
    <property type="evidence" value="ECO:0007669"/>
    <property type="project" value="InterPro"/>
</dbReference>
<reference evidence="2" key="1">
    <citation type="submission" date="2023-02" db="EMBL/GenBank/DDBJ databases">
        <title>Kitasatospora phosalacinea NBRC 14627.</title>
        <authorList>
            <person name="Ichikawa N."/>
            <person name="Sato H."/>
            <person name="Tonouchi N."/>
        </authorList>
    </citation>
    <scope>NUCLEOTIDE SEQUENCE</scope>
    <source>
        <strain evidence="2">NBRC 14627</strain>
    </source>
</reference>
<dbReference type="SUPFAM" id="SSF47413">
    <property type="entry name" value="lambda repressor-like DNA-binding domains"/>
    <property type="match status" value="1"/>
</dbReference>
<name>A0A9W6QAD6_9ACTN</name>
<dbReference type="EMBL" id="BSSA01000020">
    <property type="protein sequence ID" value="GLW72820.1"/>
    <property type="molecule type" value="Genomic_DNA"/>
</dbReference>
<proteinExistence type="predicted"/>
<evidence type="ECO:0000313" key="3">
    <source>
        <dbReference type="Proteomes" id="UP001165041"/>
    </source>
</evidence>
<dbReference type="InterPro" id="IPR010982">
    <property type="entry name" value="Lambda_DNA-bd_dom_sf"/>
</dbReference>
<accession>A0A9W6QAD6</accession>
<protein>
    <submittedName>
        <fullName evidence="2">Uncharacterized protein</fullName>
    </submittedName>
</protein>
<evidence type="ECO:0000256" key="1">
    <source>
        <dbReference type="SAM" id="MobiDB-lite"/>
    </source>
</evidence>
<dbReference type="AlphaFoldDB" id="A0A9W6QAD6"/>
<feature type="region of interest" description="Disordered" evidence="1">
    <location>
        <begin position="75"/>
        <end position="94"/>
    </location>
</feature>
<dbReference type="RefSeq" id="WP_285738498.1">
    <property type="nucleotide sequence ID" value="NZ_BSSA01000020.1"/>
</dbReference>
<sequence>MTAVGTDFPGVLRRLMTHRRVGIDELAERAGLPAAAVRALLDGAPPSARQADVLAPVLGLHSDDLRVIARVPEPEPVAASGPEPSVGPVGHVGTGRGTGRDVAWTLRVALALSAEQRAHLTRFAARQSRDRSAPRVERLRGDHEGGGAVLVELVRLNRCLPGPMQINWALVHMTEGRVGLSAPTVVGIARGTVPLTPRLVSGFAALLGIDPGVLGAIVGVAPDPEPYLDPRLSAEITLLLRACRGLTPPQAELLRREAESMLVPVPADADPAWWRRVFSVGGRWLGAPRG</sequence>